<dbReference type="Proteomes" id="UP000246145">
    <property type="component" value="Unassembled WGS sequence"/>
</dbReference>
<gene>
    <name evidence="1" type="ORF">C7440_3878</name>
</gene>
<evidence type="ECO:0000313" key="1">
    <source>
        <dbReference type="EMBL" id="PVY60279.1"/>
    </source>
</evidence>
<comment type="caution">
    <text evidence="1">The sequence shown here is derived from an EMBL/GenBank/DDBJ whole genome shotgun (WGS) entry which is preliminary data.</text>
</comment>
<dbReference type="AlphaFoldDB" id="A0A2U1CHA3"/>
<dbReference type="Pfam" id="PF22752">
    <property type="entry name" value="DUF488-N3i"/>
    <property type="match status" value="1"/>
</dbReference>
<evidence type="ECO:0000313" key="2">
    <source>
        <dbReference type="Proteomes" id="UP000246145"/>
    </source>
</evidence>
<proteinExistence type="predicted"/>
<name>A0A2U1CHA3_9BURK</name>
<organism evidence="1 2">
    <name type="scientific">Pusillimonas noertemannii</name>
    <dbReference type="NCBI Taxonomy" id="305977"/>
    <lineage>
        <taxon>Bacteria</taxon>
        <taxon>Pseudomonadati</taxon>
        <taxon>Pseudomonadota</taxon>
        <taxon>Betaproteobacteria</taxon>
        <taxon>Burkholderiales</taxon>
        <taxon>Alcaligenaceae</taxon>
        <taxon>Pusillimonas</taxon>
    </lineage>
</organism>
<accession>A0A2U1CHA3</accession>
<dbReference type="EMBL" id="QEKO01000011">
    <property type="protein sequence ID" value="PVY60279.1"/>
    <property type="molecule type" value="Genomic_DNA"/>
</dbReference>
<dbReference type="PANTHER" id="PTHR36849:SF1">
    <property type="entry name" value="CYTOPLASMIC PROTEIN"/>
    <property type="match status" value="1"/>
</dbReference>
<dbReference type="OrthoDB" id="9790745at2"/>
<protein>
    <submittedName>
        <fullName evidence="1">Uncharacterized protein YeaO (DUF488 family)</fullName>
    </submittedName>
</protein>
<keyword evidence="2" id="KW-1185">Reference proteome</keyword>
<sequence length="131" mass="15421">MKIQVDIKRAYDKAQQGDGYRVLVDRLWPRGVSKEELHYDAWCKDLAPSPALRKWFGHKVEHWDQFRDEYETELRSKEQEQRMRQLVQDAGASHITLVYGARDTEHNHAIILAAEIERVARHMGKTPRKQG</sequence>
<dbReference type="STRING" id="1231391.GCA_000308195_01208"/>
<reference evidence="1 2" key="1">
    <citation type="submission" date="2018-04" db="EMBL/GenBank/DDBJ databases">
        <title>Genomic Encyclopedia of Type Strains, Phase IV (KMG-IV): sequencing the most valuable type-strain genomes for metagenomic binning, comparative biology and taxonomic classification.</title>
        <authorList>
            <person name="Goeker M."/>
        </authorList>
    </citation>
    <scope>NUCLEOTIDE SEQUENCE [LARGE SCALE GENOMIC DNA]</scope>
    <source>
        <strain evidence="1 2">DSM 10065</strain>
    </source>
</reference>
<dbReference type="InterPro" id="IPR052552">
    <property type="entry name" value="YeaO-like"/>
</dbReference>
<dbReference type="PANTHER" id="PTHR36849">
    <property type="entry name" value="CYTOPLASMIC PROTEIN-RELATED"/>
    <property type="match status" value="1"/>
</dbReference>
<dbReference type="RefSeq" id="WP_116519618.1">
    <property type="nucleotide sequence ID" value="NZ_JACCEX010000009.1"/>
</dbReference>